<organism evidence="3 4">
    <name type="scientific">Thermomonospora curvata (strain ATCC 19995 / DSM 43183 / JCM 3096 / KCTC 9072 / NBRC 15933 / NCIMB 10081 / Henssen B9)</name>
    <dbReference type="NCBI Taxonomy" id="471852"/>
    <lineage>
        <taxon>Bacteria</taxon>
        <taxon>Bacillati</taxon>
        <taxon>Actinomycetota</taxon>
        <taxon>Actinomycetes</taxon>
        <taxon>Streptosporangiales</taxon>
        <taxon>Thermomonosporaceae</taxon>
        <taxon>Thermomonospora</taxon>
    </lineage>
</organism>
<dbReference type="Proteomes" id="UP000001918">
    <property type="component" value="Chromosome"/>
</dbReference>
<dbReference type="SFLD" id="SFLDG01020">
    <property type="entry name" value="Terpene_Cyclase_Like_2"/>
    <property type="match status" value="1"/>
</dbReference>
<keyword evidence="1 2" id="KW-0456">Lyase</keyword>
<dbReference type="HOGENOM" id="CLU_042538_4_0_11"/>
<dbReference type="SFLD" id="SFLDS00005">
    <property type="entry name" value="Isoprenoid_Synthase_Type_I"/>
    <property type="match status" value="1"/>
</dbReference>
<dbReference type="eggNOG" id="COG0664">
    <property type="taxonomic scope" value="Bacteria"/>
</dbReference>
<dbReference type="PANTHER" id="PTHR35201:SF4">
    <property type="entry name" value="BETA-PINACENE SYNTHASE-RELATED"/>
    <property type="match status" value="1"/>
</dbReference>
<dbReference type="GO" id="GO:0010333">
    <property type="term" value="F:terpene synthase activity"/>
    <property type="evidence" value="ECO:0007669"/>
    <property type="project" value="InterPro"/>
</dbReference>
<dbReference type="AlphaFoldDB" id="D1A911"/>
<dbReference type="GO" id="GO:0046872">
    <property type="term" value="F:metal ion binding"/>
    <property type="evidence" value="ECO:0007669"/>
    <property type="project" value="UniProtKB-KW"/>
</dbReference>
<proteinExistence type="inferred from homology"/>
<protein>
    <recommendedName>
        <fullName evidence="2">Terpene synthase</fullName>
        <ecNumber evidence="2">4.2.3.-</ecNumber>
    </recommendedName>
</protein>
<dbReference type="PANTHER" id="PTHR35201">
    <property type="entry name" value="TERPENE SYNTHASE"/>
    <property type="match status" value="1"/>
</dbReference>
<comment type="similarity">
    <text evidence="2">Belongs to the terpene synthase family.</text>
</comment>
<dbReference type="SUPFAM" id="SSF48576">
    <property type="entry name" value="Terpenoid synthases"/>
    <property type="match status" value="1"/>
</dbReference>
<evidence type="ECO:0000256" key="2">
    <source>
        <dbReference type="RuleBase" id="RU366034"/>
    </source>
</evidence>
<dbReference type="EC" id="4.2.3.-" evidence="2"/>
<dbReference type="RefSeq" id="WP_012853433.1">
    <property type="nucleotide sequence ID" value="NC_013510.1"/>
</dbReference>
<gene>
    <name evidence="3" type="ordered locus">Tcur_3107</name>
</gene>
<dbReference type="EMBL" id="CP001738">
    <property type="protein sequence ID" value="ACY98649.1"/>
    <property type="molecule type" value="Genomic_DNA"/>
</dbReference>
<dbReference type="InterPro" id="IPR008949">
    <property type="entry name" value="Isoprenoid_synthase_dom_sf"/>
</dbReference>
<sequence>MDAALVLSLADRVASLADRSGMHPAAQLIGAQAEGWARSRGLLLGDPDATPLGRARFERLACRIFPHAQPDRVVLFARWLMWLFALDDHFDDTPLGASATSVDGLYADLLGALRRGHTKPEAGALELALEELWRDTVPGTSPQWRHHFLRLMEEHRAACAEEAVNRRTGRIAPLADYPVLRRRSAGPFLYELAEPVLQVALDPRLKRSPAWKALVDGTADMITWANDVVSYPKESRQGTVPVTGNLVAVACRELGMAPAQAASWVVDRIARRAPQVREAARAVGAELDRLEIGPQGRKDTAAVVRVLLQAPRAHMDWLAETGRYTPPVRSPVVLLHRTAAGVARTIG</sequence>
<reference evidence="3 4" key="1">
    <citation type="journal article" date="2011" name="Stand. Genomic Sci.">
        <title>Complete genome sequence of Thermomonospora curvata type strain (B9).</title>
        <authorList>
            <person name="Chertkov O."/>
            <person name="Sikorski J."/>
            <person name="Nolan M."/>
            <person name="Lapidus A."/>
            <person name="Lucas S."/>
            <person name="Del Rio T.G."/>
            <person name="Tice H."/>
            <person name="Cheng J.F."/>
            <person name="Goodwin L."/>
            <person name="Pitluck S."/>
            <person name="Liolios K."/>
            <person name="Ivanova N."/>
            <person name="Mavromatis K."/>
            <person name="Mikhailova N."/>
            <person name="Ovchinnikova G."/>
            <person name="Pati A."/>
            <person name="Chen A."/>
            <person name="Palaniappan K."/>
            <person name="Djao O.D."/>
            <person name="Land M."/>
            <person name="Hauser L."/>
            <person name="Chang Y.J."/>
            <person name="Jeffries C.D."/>
            <person name="Brettin T."/>
            <person name="Han C."/>
            <person name="Detter J.C."/>
            <person name="Rohde M."/>
            <person name="Goker M."/>
            <person name="Woyke T."/>
            <person name="Bristow J."/>
            <person name="Eisen J.A."/>
            <person name="Markowitz V."/>
            <person name="Hugenholtz P."/>
            <person name="Klenk H.P."/>
            <person name="Kyrpides N.C."/>
        </authorList>
    </citation>
    <scope>NUCLEOTIDE SEQUENCE [LARGE SCALE GENOMIC DNA]</scope>
    <source>
        <strain evidence="4">ATCC 19995 / DSM 43183 / JCM 3096 / KCTC 9072 / NBRC 15933 / NCIMB 10081 / Henssen B9</strain>
    </source>
</reference>
<evidence type="ECO:0000313" key="3">
    <source>
        <dbReference type="EMBL" id="ACY98649.1"/>
    </source>
</evidence>
<keyword evidence="4" id="KW-1185">Reference proteome</keyword>
<accession>D1A911</accession>
<evidence type="ECO:0000313" key="4">
    <source>
        <dbReference type="Proteomes" id="UP000001918"/>
    </source>
</evidence>
<dbReference type="Gene3D" id="1.10.600.10">
    <property type="entry name" value="Farnesyl Diphosphate Synthase"/>
    <property type="match status" value="1"/>
</dbReference>
<keyword evidence="2" id="KW-0479">Metal-binding</keyword>
<dbReference type="SMR" id="D1A911"/>
<keyword evidence="2" id="KW-0460">Magnesium</keyword>
<dbReference type="InterPro" id="IPR034686">
    <property type="entry name" value="Terpene_cyclase-like_2"/>
</dbReference>
<evidence type="ECO:0000256" key="1">
    <source>
        <dbReference type="ARBA" id="ARBA00023239"/>
    </source>
</evidence>
<name>D1A911_THECD</name>
<dbReference type="Pfam" id="PF19086">
    <property type="entry name" value="Terpene_syn_C_2"/>
    <property type="match status" value="1"/>
</dbReference>
<dbReference type="KEGG" id="tcu:Tcur_3107"/>
<comment type="cofactor">
    <cofactor evidence="2">
        <name>Mg(2+)</name>
        <dbReference type="ChEBI" id="CHEBI:18420"/>
    </cofactor>
</comment>
<dbReference type="STRING" id="471852.Tcur_3107"/>